<accession>A0A1G7UYH8</accession>
<dbReference type="Proteomes" id="UP000199495">
    <property type="component" value="Unassembled WGS sequence"/>
</dbReference>
<dbReference type="RefSeq" id="WP_090594580.1">
    <property type="nucleotide sequence ID" value="NZ_FNCS01000003.1"/>
</dbReference>
<organism evidence="1 2">
    <name type="scientific">Pelagibacterium luteolum</name>
    <dbReference type="NCBI Taxonomy" id="440168"/>
    <lineage>
        <taxon>Bacteria</taxon>
        <taxon>Pseudomonadati</taxon>
        <taxon>Pseudomonadota</taxon>
        <taxon>Alphaproteobacteria</taxon>
        <taxon>Hyphomicrobiales</taxon>
        <taxon>Devosiaceae</taxon>
        <taxon>Pelagibacterium</taxon>
    </lineage>
</organism>
<dbReference type="AlphaFoldDB" id="A0A1G7UYH8"/>
<dbReference type="SUPFAM" id="SSF54427">
    <property type="entry name" value="NTF2-like"/>
    <property type="match status" value="1"/>
</dbReference>
<protein>
    <recommendedName>
        <fullName evidence="3">SnoaL-like domain-containing protein</fullName>
    </recommendedName>
</protein>
<proteinExistence type="predicted"/>
<dbReference type="OrthoDB" id="5817554at2"/>
<reference evidence="1 2" key="1">
    <citation type="submission" date="2016-10" db="EMBL/GenBank/DDBJ databases">
        <authorList>
            <person name="de Groot N.N."/>
        </authorList>
    </citation>
    <scope>NUCLEOTIDE SEQUENCE [LARGE SCALE GENOMIC DNA]</scope>
    <source>
        <strain evidence="1 2">CGMCC 1.10267</strain>
    </source>
</reference>
<evidence type="ECO:0000313" key="1">
    <source>
        <dbReference type="EMBL" id="SDG52557.1"/>
    </source>
</evidence>
<evidence type="ECO:0000313" key="2">
    <source>
        <dbReference type="Proteomes" id="UP000199495"/>
    </source>
</evidence>
<dbReference type="InterPro" id="IPR032710">
    <property type="entry name" value="NTF2-like_dom_sf"/>
</dbReference>
<dbReference type="STRING" id="440168.SAMN04487974_103360"/>
<evidence type="ECO:0008006" key="3">
    <source>
        <dbReference type="Google" id="ProtNLM"/>
    </source>
</evidence>
<sequence>MPSDLVKLNPFPAGSDRHVIWDMLVARDIDAFIACDWSMVEGDFAADRFMGIDGKASANPDDWRISFPGLAAYRDSWVAGAIDFRARAIAATAKQAVFNATTLTDIEVTGDRALAHKKFDGQVEMAGGDIDILNWQSVYTLARIDGEWKLTGFIGYLPYPMG</sequence>
<gene>
    <name evidence="1" type="ORF">SAMN04487974_103360</name>
</gene>
<dbReference type="EMBL" id="FNCS01000003">
    <property type="protein sequence ID" value="SDG52557.1"/>
    <property type="molecule type" value="Genomic_DNA"/>
</dbReference>
<name>A0A1G7UYH8_9HYPH</name>
<keyword evidence="2" id="KW-1185">Reference proteome</keyword>